<evidence type="ECO:0000256" key="8">
    <source>
        <dbReference type="ARBA" id="ARBA00023002"/>
    </source>
</evidence>
<evidence type="ECO:0000256" key="11">
    <source>
        <dbReference type="ARBA" id="ARBA00023136"/>
    </source>
</evidence>
<feature type="transmembrane region" description="Helical" evidence="12">
    <location>
        <begin position="13"/>
        <end position="33"/>
    </location>
</feature>
<dbReference type="Gene3D" id="1.10.630.10">
    <property type="entry name" value="Cytochrome P450"/>
    <property type="match status" value="1"/>
</dbReference>
<reference evidence="13" key="1">
    <citation type="submission" date="2019-12" db="EMBL/GenBank/DDBJ databases">
        <title>Genome sequencing and annotation of Brassica cretica.</title>
        <authorList>
            <person name="Studholme D.J."/>
            <person name="Sarris P.F."/>
        </authorList>
    </citation>
    <scope>NUCLEOTIDE SEQUENCE</scope>
    <source>
        <strain evidence="13">PFS-102/07</strain>
        <tissue evidence="13">Leaf</tissue>
    </source>
</reference>
<dbReference type="AlphaFoldDB" id="A0A8S9L811"/>
<dbReference type="GO" id="GO:0016705">
    <property type="term" value="F:oxidoreductase activity, acting on paired donors, with incorporation or reduction of molecular oxygen"/>
    <property type="evidence" value="ECO:0007669"/>
    <property type="project" value="InterPro"/>
</dbReference>
<comment type="subcellular location">
    <subcellularLocation>
        <location evidence="2">Membrane</location>
        <topology evidence="2">Single-pass membrane protein</topology>
    </subcellularLocation>
</comment>
<keyword evidence="7 12" id="KW-1133">Transmembrane helix</keyword>
<evidence type="ECO:0000256" key="2">
    <source>
        <dbReference type="ARBA" id="ARBA00004167"/>
    </source>
</evidence>
<dbReference type="EMBL" id="QGKY02000094">
    <property type="protein sequence ID" value="KAF2601516.1"/>
    <property type="molecule type" value="Genomic_DNA"/>
</dbReference>
<dbReference type="GO" id="GO:0010268">
    <property type="term" value="P:brassinosteroid homeostasis"/>
    <property type="evidence" value="ECO:0007669"/>
    <property type="project" value="TreeGrafter"/>
</dbReference>
<evidence type="ECO:0000256" key="6">
    <source>
        <dbReference type="ARBA" id="ARBA00022723"/>
    </source>
</evidence>
<evidence type="ECO:0000256" key="10">
    <source>
        <dbReference type="ARBA" id="ARBA00023033"/>
    </source>
</evidence>
<evidence type="ECO:0000256" key="7">
    <source>
        <dbReference type="ARBA" id="ARBA00022989"/>
    </source>
</evidence>
<keyword evidence="6" id="KW-0479">Metal-binding</keyword>
<evidence type="ECO:0008006" key="14">
    <source>
        <dbReference type="Google" id="ProtNLM"/>
    </source>
</evidence>
<proteinExistence type="inferred from homology"/>
<evidence type="ECO:0000256" key="4">
    <source>
        <dbReference type="ARBA" id="ARBA00022617"/>
    </source>
</evidence>
<dbReference type="InterPro" id="IPR001128">
    <property type="entry name" value="Cyt_P450"/>
</dbReference>
<evidence type="ECO:0000256" key="3">
    <source>
        <dbReference type="ARBA" id="ARBA00010617"/>
    </source>
</evidence>
<dbReference type="GO" id="GO:0016020">
    <property type="term" value="C:membrane"/>
    <property type="evidence" value="ECO:0007669"/>
    <property type="project" value="UniProtKB-SubCell"/>
</dbReference>
<evidence type="ECO:0000256" key="9">
    <source>
        <dbReference type="ARBA" id="ARBA00023004"/>
    </source>
</evidence>
<dbReference type="InterPro" id="IPR050665">
    <property type="entry name" value="Cytochrome_P450_Monooxygen"/>
</dbReference>
<comment type="caution">
    <text evidence="13">The sequence shown here is derived from an EMBL/GenBank/DDBJ whole genome shotgun (WGS) entry which is preliminary data.</text>
</comment>
<evidence type="ECO:0000256" key="12">
    <source>
        <dbReference type="SAM" id="Phobius"/>
    </source>
</evidence>
<keyword evidence="10" id="KW-0503">Monooxygenase</keyword>
<keyword evidence="4" id="KW-0349">Heme</keyword>
<accession>A0A8S9L811</accession>
<evidence type="ECO:0000256" key="5">
    <source>
        <dbReference type="ARBA" id="ARBA00022692"/>
    </source>
</evidence>
<comment type="cofactor">
    <cofactor evidence="1">
        <name>heme</name>
        <dbReference type="ChEBI" id="CHEBI:30413"/>
    </cofactor>
</comment>
<dbReference type="GO" id="GO:0004497">
    <property type="term" value="F:monooxygenase activity"/>
    <property type="evidence" value="ECO:0007669"/>
    <property type="project" value="UniProtKB-KW"/>
</dbReference>
<evidence type="ECO:0000256" key="1">
    <source>
        <dbReference type="ARBA" id="ARBA00001971"/>
    </source>
</evidence>
<keyword evidence="9" id="KW-0408">Iron</keyword>
<evidence type="ECO:0000313" key="13">
    <source>
        <dbReference type="EMBL" id="KAF2601516.1"/>
    </source>
</evidence>
<comment type="similarity">
    <text evidence="3">Belongs to the cytochrome P450 family.</text>
</comment>
<dbReference type="GO" id="GO:0020037">
    <property type="term" value="F:heme binding"/>
    <property type="evidence" value="ECO:0007669"/>
    <property type="project" value="InterPro"/>
</dbReference>
<dbReference type="PANTHER" id="PTHR24282">
    <property type="entry name" value="CYTOCHROME P450 FAMILY MEMBER"/>
    <property type="match status" value="1"/>
</dbReference>
<keyword evidence="5 12" id="KW-0812">Transmembrane</keyword>
<sequence length="173" mass="20198">MEDESSNWLIPKVLLLSVILSLVIVKGMSLLWWRPRKIEEHFSEQGIRGPPYQFFIGNVKELVGMMLKASSHPMPFSHNILPRVLSFYHHWRKIYGATFLVWFGPTSRLTVADPDLIREIFSKSEFYEKNEAHPLVKQLEGDGLLSLKGEKWAHHRKIISPTFHMENLKVTEF</sequence>
<keyword evidence="11 12" id="KW-0472">Membrane</keyword>
<name>A0A8S9L811_BRACR</name>
<gene>
    <name evidence="13" type="ORF">F2Q70_00025710</name>
</gene>
<dbReference type="GO" id="GO:0005506">
    <property type="term" value="F:iron ion binding"/>
    <property type="evidence" value="ECO:0007669"/>
    <property type="project" value="InterPro"/>
</dbReference>
<dbReference type="SUPFAM" id="SSF48264">
    <property type="entry name" value="Cytochrome P450"/>
    <property type="match status" value="1"/>
</dbReference>
<keyword evidence="8" id="KW-0560">Oxidoreductase</keyword>
<dbReference type="Pfam" id="PF00067">
    <property type="entry name" value="p450"/>
    <property type="match status" value="1"/>
</dbReference>
<protein>
    <recommendedName>
        <fullName evidence="14">Cytochrome P450</fullName>
    </recommendedName>
</protein>
<dbReference type="GO" id="GO:0016131">
    <property type="term" value="P:brassinosteroid metabolic process"/>
    <property type="evidence" value="ECO:0007669"/>
    <property type="project" value="TreeGrafter"/>
</dbReference>
<organism evidence="13">
    <name type="scientific">Brassica cretica</name>
    <name type="common">Mustard</name>
    <dbReference type="NCBI Taxonomy" id="69181"/>
    <lineage>
        <taxon>Eukaryota</taxon>
        <taxon>Viridiplantae</taxon>
        <taxon>Streptophyta</taxon>
        <taxon>Embryophyta</taxon>
        <taxon>Tracheophyta</taxon>
        <taxon>Spermatophyta</taxon>
        <taxon>Magnoliopsida</taxon>
        <taxon>eudicotyledons</taxon>
        <taxon>Gunneridae</taxon>
        <taxon>Pentapetalae</taxon>
        <taxon>rosids</taxon>
        <taxon>malvids</taxon>
        <taxon>Brassicales</taxon>
        <taxon>Brassicaceae</taxon>
        <taxon>Brassiceae</taxon>
        <taxon>Brassica</taxon>
    </lineage>
</organism>
<dbReference type="PANTHER" id="PTHR24282:SF224">
    <property type="entry name" value="CYTOCHROME P450 734A1"/>
    <property type="match status" value="1"/>
</dbReference>
<dbReference type="InterPro" id="IPR036396">
    <property type="entry name" value="Cyt_P450_sf"/>
</dbReference>